<sequence length="125" mass="14559">MSENEISFIIRKAIYEVYEELGPGLLESSYEFALKHELESAGLRVRSQVELSLKYKDFILQNAYRLDLLVEDKVIIELKSVDILNKVHHKQLITYLKLSDLKLGILVNFNTDFLKDNIFRKVNGL</sequence>
<reference evidence="2" key="2">
    <citation type="submission" date="2011-02" db="EMBL/GenBank/DDBJ databases">
        <title>The complete genome of Fluviicola taffensis DSM 16823.</title>
        <authorList>
            <consortium name="US DOE Joint Genome Institute (JGI-PGF)"/>
            <person name="Lucas S."/>
            <person name="Copeland A."/>
            <person name="Lapidus A."/>
            <person name="Bruce D."/>
            <person name="Goodwin L."/>
            <person name="Pitluck S."/>
            <person name="Kyrpides N."/>
            <person name="Mavromatis K."/>
            <person name="Ivanova N."/>
            <person name="Mikhailova N."/>
            <person name="Pagani I."/>
            <person name="Chertkov O."/>
            <person name="Detter J.C."/>
            <person name="Han C."/>
            <person name="Tapia R."/>
            <person name="Land M."/>
            <person name="Hauser L."/>
            <person name="Markowitz V."/>
            <person name="Cheng J.-F."/>
            <person name="Hugenholtz P."/>
            <person name="Woyke T."/>
            <person name="Wu D."/>
            <person name="Tindall B."/>
            <person name="Pomrenke H.G."/>
            <person name="Brambilla E."/>
            <person name="Klenk H.-P."/>
            <person name="Eisen J.A."/>
        </authorList>
    </citation>
    <scope>NUCLEOTIDE SEQUENCE [LARGE SCALE GENOMIC DNA]</scope>
    <source>
        <strain evidence="2">DSM 16823 / RW262 / RW262</strain>
    </source>
</reference>
<dbReference type="RefSeq" id="WP_013686278.1">
    <property type="nucleotide sequence ID" value="NC_015321.1"/>
</dbReference>
<gene>
    <name evidence="1" type="ordered locus">Fluta_1513</name>
</gene>
<dbReference type="eggNOG" id="COG0614">
    <property type="taxonomic scope" value="Bacteria"/>
</dbReference>
<dbReference type="HOGENOM" id="CLU_134960_1_0_10"/>
<dbReference type="Pfam" id="PF13366">
    <property type="entry name" value="PDDEXK_3"/>
    <property type="match status" value="1"/>
</dbReference>
<keyword evidence="2" id="KW-1185">Reference proteome</keyword>
<dbReference type="InterPro" id="IPR026350">
    <property type="entry name" value="GxxExxY"/>
</dbReference>
<dbReference type="OrthoDB" id="9806869at2"/>
<protein>
    <recommendedName>
        <fullName evidence="3">GxxExxY protein</fullName>
    </recommendedName>
</protein>
<evidence type="ECO:0000313" key="2">
    <source>
        <dbReference type="Proteomes" id="UP000007463"/>
    </source>
</evidence>
<name>F2IF33_FLUTR</name>
<organism evidence="1 2">
    <name type="scientific">Fluviicola taffensis (strain DSM 16823 / NCIMB 13979 / RW262)</name>
    <dbReference type="NCBI Taxonomy" id="755732"/>
    <lineage>
        <taxon>Bacteria</taxon>
        <taxon>Pseudomonadati</taxon>
        <taxon>Bacteroidota</taxon>
        <taxon>Flavobacteriia</taxon>
        <taxon>Flavobacteriales</taxon>
        <taxon>Crocinitomicaceae</taxon>
        <taxon>Fluviicola</taxon>
    </lineage>
</organism>
<dbReference type="EMBL" id="CP002542">
    <property type="protein sequence ID" value="AEA43507.1"/>
    <property type="molecule type" value="Genomic_DNA"/>
</dbReference>
<evidence type="ECO:0008006" key="3">
    <source>
        <dbReference type="Google" id="ProtNLM"/>
    </source>
</evidence>
<dbReference type="AlphaFoldDB" id="F2IF33"/>
<dbReference type="STRING" id="755732.Fluta_1513"/>
<accession>F2IF33</accession>
<dbReference type="NCBIfam" id="TIGR04256">
    <property type="entry name" value="GxxExxY"/>
    <property type="match status" value="1"/>
</dbReference>
<dbReference type="KEGG" id="fte:Fluta_1513"/>
<reference evidence="1 2" key="1">
    <citation type="journal article" date="2011" name="Stand. Genomic Sci.">
        <title>Complete genome sequence of the gliding freshwater bacterium Fluviicola taffensis type strain (RW262).</title>
        <authorList>
            <person name="Woyke T."/>
            <person name="Chertkov O."/>
            <person name="Lapidus A."/>
            <person name="Nolan M."/>
            <person name="Lucas S."/>
            <person name="Del Rio T.G."/>
            <person name="Tice H."/>
            <person name="Cheng J.F."/>
            <person name="Tapia R."/>
            <person name="Han C."/>
            <person name="Goodwin L."/>
            <person name="Pitluck S."/>
            <person name="Liolios K."/>
            <person name="Pagani I."/>
            <person name="Ivanova N."/>
            <person name="Huntemann M."/>
            <person name="Mavromatis K."/>
            <person name="Mikhailova N."/>
            <person name="Pati A."/>
            <person name="Chen A."/>
            <person name="Palaniappan K."/>
            <person name="Land M."/>
            <person name="Hauser L."/>
            <person name="Brambilla E.M."/>
            <person name="Rohde M."/>
            <person name="Mwirichia R."/>
            <person name="Sikorski J."/>
            <person name="Tindall B.J."/>
            <person name="Goker M."/>
            <person name="Bristow J."/>
            <person name="Eisen J.A."/>
            <person name="Markowitz V."/>
            <person name="Hugenholtz P."/>
            <person name="Klenk H.P."/>
            <person name="Kyrpides N.C."/>
        </authorList>
    </citation>
    <scope>NUCLEOTIDE SEQUENCE [LARGE SCALE GENOMIC DNA]</scope>
    <source>
        <strain evidence="2">DSM 16823 / RW262 / RW262</strain>
    </source>
</reference>
<dbReference type="Proteomes" id="UP000007463">
    <property type="component" value="Chromosome"/>
</dbReference>
<proteinExistence type="predicted"/>
<evidence type="ECO:0000313" key="1">
    <source>
        <dbReference type="EMBL" id="AEA43507.1"/>
    </source>
</evidence>